<comment type="caution">
    <text evidence="2">The sequence shown here is derived from an EMBL/GenBank/DDBJ whole genome shotgun (WGS) entry which is preliminary data.</text>
</comment>
<protein>
    <recommendedName>
        <fullName evidence="4">DNA polymerase III subunit psi</fullName>
    </recommendedName>
</protein>
<evidence type="ECO:0000313" key="3">
    <source>
        <dbReference type="Proteomes" id="UP001501787"/>
    </source>
</evidence>
<proteinExistence type="predicted"/>
<evidence type="ECO:0000256" key="1">
    <source>
        <dbReference type="SAM" id="MobiDB-lite"/>
    </source>
</evidence>
<reference evidence="2 3" key="1">
    <citation type="journal article" date="2019" name="Int. J. Syst. Evol. Microbiol.">
        <title>The Global Catalogue of Microorganisms (GCM) 10K type strain sequencing project: providing services to taxonomists for standard genome sequencing and annotation.</title>
        <authorList>
            <consortium name="The Broad Institute Genomics Platform"/>
            <consortium name="The Broad Institute Genome Sequencing Center for Infectious Disease"/>
            <person name="Wu L."/>
            <person name="Ma J."/>
        </authorList>
    </citation>
    <scope>NUCLEOTIDE SEQUENCE [LARGE SCALE GENOMIC DNA]</scope>
    <source>
        <strain evidence="2 3">JCM 16343</strain>
    </source>
</reference>
<feature type="compositionally biased region" description="Polar residues" evidence="1">
    <location>
        <begin position="50"/>
        <end position="64"/>
    </location>
</feature>
<accession>A0ABN0VP07</accession>
<organism evidence="2 3">
    <name type="scientific">Psychrobacter aestuarii</name>
    <dbReference type="NCBI Taxonomy" id="556327"/>
    <lineage>
        <taxon>Bacteria</taxon>
        <taxon>Pseudomonadati</taxon>
        <taxon>Pseudomonadota</taxon>
        <taxon>Gammaproteobacteria</taxon>
        <taxon>Moraxellales</taxon>
        <taxon>Moraxellaceae</taxon>
        <taxon>Psychrobacter</taxon>
    </lineage>
</organism>
<dbReference type="InterPro" id="IPR036654">
    <property type="entry name" value="DNA_pol_III_psi_sf"/>
</dbReference>
<dbReference type="Proteomes" id="UP001501787">
    <property type="component" value="Unassembled WGS sequence"/>
</dbReference>
<gene>
    <name evidence="2" type="ORF">GCM10009129_08700</name>
</gene>
<keyword evidence="3" id="KW-1185">Reference proteome</keyword>
<feature type="region of interest" description="Disordered" evidence="1">
    <location>
        <begin position="50"/>
        <end position="98"/>
    </location>
</feature>
<evidence type="ECO:0000313" key="2">
    <source>
        <dbReference type="EMBL" id="GAA0313634.1"/>
    </source>
</evidence>
<dbReference type="EMBL" id="BAAAFR010000001">
    <property type="protein sequence ID" value="GAA0313634.1"/>
    <property type="molecule type" value="Genomic_DNA"/>
</dbReference>
<dbReference type="Gene3D" id="3.40.50.10220">
    <property type="entry name" value="DNA polymerase III, psi subunit"/>
    <property type="match status" value="1"/>
</dbReference>
<sequence length="311" mass="34334">MSQCDTTASPSLEQRKQQRQILQMMGITQWVCPHAPVVALADIAEQSDTEPTNILPTAPVNTDTPAHIHTTKDRHQQNSLSKNTDINETHEVSDGQEIIDSANSDYADYADDDFDRDSFDNDDFDSGDAFYDDFPQSDAISNSETADTIYHFDSLITDSSDQISETAATDSRFPRPIASVPTAASQQKVAAFDLQGGRYQSWVLLVDMRQLTPDTQALWQNITQALRISCENNAFPLCPNMDTAELANASVAGYVFRLGRQEHIKVAALTALPEGVSHPNLHSLPTLETMLTAPEQKRVFWQQLSDAAASL</sequence>
<evidence type="ECO:0008006" key="4">
    <source>
        <dbReference type="Google" id="ProtNLM"/>
    </source>
</evidence>
<dbReference type="RefSeq" id="WP_201503653.1">
    <property type="nucleotide sequence ID" value="NZ_BAAAFR010000001.1"/>
</dbReference>
<name>A0ABN0VP07_9GAMM</name>